<gene>
    <name evidence="1" type="ORF">DFQ02_109123</name>
</gene>
<evidence type="ECO:0000313" key="1">
    <source>
        <dbReference type="EMBL" id="RED45006.1"/>
    </source>
</evidence>
<dbReference type="AlphaFoldDB" id="A0A3D9H7S1"/>
<accession>A0A3D9H7S1</accession>
<reference evidence="1 2" key="1">
    <citation type="submission" date="2018-07" db="EMBL/GenBank/DDBJ databases">
        <title>Genomic Encyclopedia of Type Strains, Phase III (KMG-III): the genomes of soil and plant-associated and newly described type strains.</title>
        <authorList>
            <person name="Whitman W."/>
        </authorList>
    </citation>
    <scope>NUCLEOTIDE SEQUENCE [LARGE SCALE GENOMIC DNA]</scope>
    <source>
        <strain evidence="1 2">CECT 8487</strain>
    </source>
</reference>
<dbReference type="Proteomes" id="UP000256629">
    <property type="component" value="Unassembled WGS sequence"/>
</dbReference>
<dbReference type="EMBL" id="QRDX01000009">
    <property type="protein sequence ID" value="RED45006.1"/>
    <property type="molecule type" value="Genomic_DNA"/>
</dbReference>
<evidence type="ECO:0000313" key="2">
    <source>
        <dbReference type="Proteomes" id="UP000256629"/>
    </source>
</evidence>
<organism evidence="1 2">
    <name type="scientific">Seonamhaeicola aphaedonensis</name>
    <dbReference type="NCBI Taxonomy" id="1461338"/>
    <lineage>
        <taxon>Bacteria</taxon>
        <taxon>Pseudomonadati</taxon>
        <taxon>Bacteroidota</taxon>
        <taxon>Flavobacteriia</taxon>
        <taxon>Flavobacteriales</taxon>
        <taxon>Flavobacteriaceae</taxon>
    </lineage>
</organism>
<protein>
    <submittedName>
        <fullName evidence="1">Uncharacterized protein</fullName>
    </submittedName>
</protein>
<sequence>MNNQFCKVGKIKPNLSKALSLKDIERRINNFVDDLSKVEYSENLKTST</sequence>
<comment type="caution">
    <text evidence="1">The sequence shown here is derived from an EMBL/GenBank/DDBJ whole genome shotgun (WGS) entry which is preliminary data.</text>
</comment>
<name>A0A3D9H7S1_9FLAO</name>
<keyword evidence="2" id="KW-1185">Reference proteome</keyword>
<proteinExistence type="predicted"/>